<dbReference type="STRING" id="499555.BJL86_3113"/>
<organism evidence="7 8">
    <name type="scientific">Dietzia timorensis</name>
    <dbReference type="NCBI Taxonomy" id="499555"/>
    <lineage>
        <taxon>Bacteria</taxon>
        <taxon>Bacillati</taxon>
        <taxon>Actinomycetota</taxon>
        <taxon>Actinomycetes</taxon>
        <taxon>Mycobacteriales</taxon>
        <taxon>Dietziaceae</taxon>
        <taxon>Dietzia</taxon>
    </lineage>
</organism>
<accession>A0A173LRJ3</accession>
<evidence type="ECO:0000313" key="8">
    <source>
        <dbReference type="Proteomes" id="UP000186104"/>
    </source>
</evidence>
<dbReference type="Proteomes" id="UP000186104">
    <property type="component" value="Chromosome"/>
</dbReference>
<evidence type="ECO:0000256" key="2">
    <source>
        <dbReference type="ARBA" id="ARBA00022692"/>
    </source>
</evidence>
<proteinExistence type="predicted"/>
<gene>
    <name evidence="7" type="ORF">BJL86_3113</name>
</gene>
<name>A0A173LRJ3_9ACTN</name>
<dbReference type="AlphaFoldDB" id="A0A173LRJ3"/>
<evidence type="ECO:0000259" key="6">
    <source>
        <dbReference type="Pfam" id="PF01957"/>
    </source>
</evidence>
<keyword evidence="4 5" id="KW-0472">Membrane</keyword>
<sequence length="144" mass="14899">MPALIWLAAAVGLAFAETIGGDLILLMLAGGALGGSGAAALGAPLWLQGIVFAAVSLMLIFVVRPFAKKRMLAGDPAHTNVDALTGREAEVTGEIQNSTGLVSISGDEWTAKSLVPGETFRVGEKVWVHEIEGATAIVAKKYID</sequence>
<evidence type="ECO:0000256" key="3">
    <source>
        <dbReference type="ARBA" id="ARBA00022989"/>
    </source>
</evidence>
<keyword evidence="2 5" id="KW-0812">Transmembrane</keyword>
<dbReference type="RefSeq" id="WP_067476404.1">
    <property type="nucleotide sequence ID" value="NZ_CP015961.1"/>
</dbReference>
<dbReference type="InterPro" id="IPR012340">
    <property type="entry name" value="NA-bd_OB-fold"/>
</dbReference>
<keyword evidence="3 5" id="KW-1133">Transmembrane helix</keyword>
<dbReference type="InterPro" id="IPR052165">
    <property type="entry name" value="Membrane_assoc_protease"/>
</dbReference>
<dbReference type="GO" id="GO:0005886">
    <property type="term" value="C:plasma membrane"/>
    <property type="evidence" value="ECO:0007669"/>
    <property type="project" value="TreeGrafter"/>
</dbReference>
<dbReference type="InterPro" id="IPR002810">
    <property type="entry name" value="NfeD-like_C"/>
</dbReference>
<dbReference type="SUPFAM" id="SSF141322">
    <property type="entry name" value="NfeD domain-like"/>
    <property type="match status" value="1"/>
</dbReference>
<dbReference type="Gene3D" id="2.40.50.140">
    <property type="entry name" value="Nucleic acid-binding proteins"/>
    <property type="match status" value="1"/>
</dbReference>
<evidence type="ECO:0000256" key="1">
    <source>
        <dbReference type="ARBA" id="ARBA00004141"/>
    </source>
</evidence>
<comment type="subcellular location">
    <subcellularLocation>
        <location evidence="1">Membrane</location>
        <topology evidence="1">Multi-pass membrane protein</topology>
    </subcellularLocation>
</comment>
<evidence type="ECO:0000256" key="4">
    <source>
        <dbReference type="ARBA" id="ARBA00023136"/>
    </source>
</evidence>
<dbReference type="PANTHER" id="PTHR33507:SF3">
    <property type="entry name" value="INNER MEMBRANE PROTEIN YBBJ"/>
    <property type="match status" value="1"/>
</dbReference>
<reference evidence="7 8" key="1">
    <citation type="submission" date="2016-06" db="EMBL/GenBank/DDBJ databases">
        <title>Complete genome sequence of a saline-alkali tolerant type strain Dietzia timorensis ID05-A0528T.</title>
        <authorList>
            <person name="Wu X."/>
        </authorList>
    </citation>
    <scope>NUCLEOTIDE SEQUENCE [LARGE SCALE GENOMIC DNA]</scope>
    <source>
        <strain evidence="7 8">ID05-A0528</strain>
    </source>
</reference>
<dbReference type="KEGG" id="dtm:BJL86_3113"/>
<evidence type="ECO:0000256" key="5">
    <source>
        <dbReference type="SAM" id="Phobius"/>
    </source>
</evidence>
<evidence type="ECO:0000313" key="7">
    <source>
        <dbReference type="EMBL" id="ANI93872.1"/>
    </source>
</evidence>
<dbReference type="EMBL" id="CP015961">
    <property type="protein sequence ID" value="ANI93872.1"/>
    <property type="molecule type" value="Genomic_DNA"/>
</dbReference>
<dbReference type="PANTHER" id="PTHR33507">
    <property type="entry name" value="INNER MEMBRANE PROTEIN YBBJ"/>
    <property type="match status" value="1"/>
</dbReference>
<protein>
    <recommendedName>
        <fullName evidence="6">NfeD-like C-terminal domain-containing protein</fullName>
    </recommendedName>
</protein>
<dbReference type="Pfam" id="PF01957">
    <property type="entry name" value="NfeD"/>
    <property type="match status" value="1"/>
</dbReference>
<keyword evidence="8" id="KW-1185">Reference proteome</keyword>
<feature type="domain" description="NfeD-like C-terminal" evidence="6">
    <location>
        <begin position="81"/>
        <end position="140"/>
    </location>
</feature>
<feature type="transmembrane region" description="Helical" evidence="5">
    <location>
        <begin position="40"/>
        <end position="63"/>
    </location>
</feature>
<dbReference type="OrthoDB" id="9792945at2"/>